<dbReference type="Pfam" id="PF01575">
    <property type="entry name" value="MaoC_dehydratas"/>
    <property type="match status" value="1"/>
</dbReference>
<dbReference type="GO" id="GO:0003676">
    <property type="term" value="F:nucleic acid binding"/>
    <property type="evidence" value="ECO:0007669"/>
    <property type="project" value="InterPro"/>
</dbReference>
<sequence length="163" mass="18611">MRELLNFRNNYIAFLFSYNMFFDDFQVGQKWESKGRTITDADVVIFTGITGALNPLFLDEEYGKKTRFKGRIIPGLLTASIAIGLTYQLPVDPFGEGFVALTKLEMDAKKPVKIGDTLRAIVEVTDKKEREKDGRVYLTIRTLNQLGEEVMTLKMEILCNKRS</sequence>
<evidence type="ECO:0000259" key="1">
    <source>
        <dbReference type="PROSITE" id="PS50126"/>
    </source>
</evidence>
<dbReference type="InterPro" id="IPR052342">
    <property type="entry name" value="MCH/BMMD"/>
</dbReference>
<dbReference type="PATRIC" id="fig|2287.9.peg.1194"/>
<dbReference type="InterPro" id="IPR029069">
    <property type="entry name" value="HotDog_dom_sf"/>
</dbReference>
<dbReference type="EMBL" id="LT549890">
    <property type="protein sequence ID" value="SAI84737.1"/>
    <property type="molecule type" value="Genomic_DNA"/>
</dbReference>
<dbReference type="Gene3D" id="3.10.129.10">
    <property type="entry name" value="Hotdog Thioesterase"/>
    <property type="match status" value="1"/>
</dbReference>
<protein>
    <submittedName>
        <fullName evidence="2">MaoC family dehydratase</fullName>
    </submittedName>
</protein>
<accession>A0A157SZZ5</accession>
<organism evidence="2 3">
    <name type="scientific">Saccharolobus solfataricus</name>
    <name type="common">Sulfolobus solfataricus</name>
    <dbReference type="NCBI Taxonomy" id="2287"/>
    <lineage>
        <taxon>Archaea</taxon>
        <taxon>Thermoproteota</taxon>
        <taxon>Thermoprotei</taxon>
        <taxon>Sulfolobales</taxon>
        <taxon>Sulfolobaceae</taxon>
        <taxon>Saccharolobus</taxon>
    </lineage>
</organism>
<reference evidence="3" key="1">
    <citation type="submission" date="2016-04" db="EMBL/GenBank/DDBJ databases">
        <authorList>
            <person name="Shah S.A."/>
            <person name="Garrett R.A."/>
        </authorList>
    </citation>
    <scope>NUCLEOTIDE SEQUENCE [LARGE SCALE GENOMIC DNA]</scope>
    <source>
        <strain evidence="3">ATCC 35091 / DSM 1616 / JCM 8930 / NBRC 15331 / P1</strain>
    </source>
</reference>
<evidence type="ECO:0000313" key="3">
    <source>
        <dbReference type="Proteomes" id="UP000076770"/>
    </source>
</evidence>
<dbReference type="PANTHER" id="PTHR43664">
    <property type="entry name" value="MONOAMINE OXIDASE-RELATED"/>
    <property type="match status" value="1"/>
</dbReference>
<feature type="domain" description="S1 motif" evidence="1">
    <location>
        <begin position="70"/>
        <end position="141"/>
    </location>
</feature>
<name>A0A157SZZ5_SACSO</name>
<evidence type="ECO:0000313" key="2">
    <source>
        <dbReference type="EMBL" id="SAI84737.1"/>
    </source>
</evidence>
<dbReference type="PANTHER" id="PTHR43664:SF1">
    <property type="entry name" value="BETA-METHYLMALYL-COA DEHYDRATASE"/>
    <property type="match status" value="1"/>
</dbReference>
<dbReference type="AlphaFoldDB" id="A0A157SZZ5"/>
<dbReference type="Proteomes" id="UP000076770">
    <property type="component" value="Chromosome i"/>
</dbReference>
<gene>
    <name evidence="2" type="ORF">SSOP1_1183</name>
</gene>
<proteinExistence type="predicted"/>
<dbReference type="InterPro" id="IPR002539">
    <property type="entry name" value="MaoC-like_dom"/>
</dbReference>
<dbReference type="SUPFAM" id="SSF54637">
    <property type="entry name" value="Thioesterase/thiol ester dehydrase-isomerase"/>
    <property type="match status" value="1"/>
</dbReference>
<dbReference type="InterPro" id="IPR003029">
    <property type="entry name" value="S1_domain"/>
</dbReference>
<dbReference type="PROSITE" id="PS50126">
    <property type="entry name" value="S1"/>
    <property type="match status" value="1"/>
</dbReference>